<dbReference type="RefSeq" id="WP_344868164.1">
    <property type="nucleotide sequence ID" value="NZ_BAAAZN010000024.1"/>
</dbReference>
<dbReference type="Proteomes" id="UP001500689">
    <property type="component" value="Unassembled WGS sequence"/>
</dbReference>
<comment type="caution">
    <text evidence="3">The sequence shown here is derived from an EMBL/GenBank/DDBJ whole genome shotgun (WGS) entry which is preliminary data.</text>
</comment>
<dbReference type="NCBIfam" id="NF033631">
    <property type="entry name" value="SLATT_5"/>
    <property type="match status" value="1"/>
</dbReference>
<evidence type="ECO:0000259" key="2">
    <source>
        <dbReference type="Pfam" id="PF18160"/>
    </source>
</evidence>
<keyword evidence="1" id="KW-1133">Transmembrane helix</keyword>
<dbReference type="EMBL" id="BAAAZN010000024">
    <property type="protein sequence ID" value="GAA3579956.1"/>
    <property type="molecule type" value="Genomic_DNA"/>
</dbReference>
<sequence>MSADLKSAVEKLERRAFTTYLARLKAYERLARRNNAWNASLIALATSTTISAVGLLADRDMYGSGGDGLMVALAILSLVASLVVSSVNYGSRSRAMEAGYKRIQQISISAEGFFVSHLAPTSERFVDLQKEYGVAVEFSENHTRADHIRANRDTAKGNPAPAEGALSRAARADGRRIILVDNLITLAPYATLSIPIALLIPFVSWFAGGFH</sequence>
<keyword evidence="4" id="KW-1185">Reference proteome</keyword>
<protein>
    <recommendedName>
        <fullName evidence="2">SMODS and SLOG-associating 2TM effector domain-containing protein</fullName>
    </recommendedName>
</protein>
<organism evidence="3 4">
    <name type="scientific">Amycolatopsis ultiminotia</name>
    <dbReference type="NCBI Taxonomy" id="543629"/>
    <lineage>
        <taxon>Bacteria</taxon>
        <taxon>Bacillati</taxon>
        <taxon>Actinomycetota</taxon>
        <taxon>Actinomycetes</taxon>
        <taxon>Pseudonocardiales</taxon>
        <taxon>Pseudonocardiaceae</taxon>
        <taxon>Amycolatopsis</taxon>
    </lineage>
</organism>
<feature type="transmembrane region" description="Helical" evidence="1">
    <location>
        <begin position="69"/>
        <end position="91"/>
    </location>
</feature>
<reference evidence="4" key="1">
    <citation type="journal article" date="2019" name="Int. J. Syst. Evol. Microbiol.">
        <title>The Global Catalogue of Microorganisms (GCM) 10K type strain sequencing project: providing services to taxonomists for standard genome sequencing and annotation.</title>
        <authorList>
            <consortium name="The Broad Institute Genomics Platform"/>
            <consortium name="The Broad Institute Genome Sequencing Center for Infectious Disease"/>
            <person name="Wu L."/>
            <person name="Ma J."/>
        </authorList>
    </citation>
    <scope>NUCLEOTIDE SEQUENCE [LARGE SCALE GENOMIC DNA]</scope>
    <source>
        <strain evidence="4">JCM 16898</strain>
    </source>
</reference>
<evidence type="ECO:0000256" key="1">
    <source>
        <dbReference type="SAM" id="Phobius"/>
    </source>
</evidence>
<evidence type="ECO:0000313" key="4">
    <source>
        <dbReference type="Proteomes" id="UP001500689"/>
    </source>
</evidence>
<accession>A0ABP6YDI9</accession>
<dbReference type="Pfam" id="PF18160">
    <property type="entry name" value="SLATT_5"/>
    <property type="match status" value="1"/>
</dbReference>
<keyword evidence="1" id="KW-0812">Transmembrane</keyword>
<evidence type="ECO:0000313" key="3">
    <source>
        <dbReference type="EMBL" id="GAA3579956.1"/>
    </source>
</evidence>
<name>A0ABP6YDI9_9PSEU</name>
<dbReference type="InterPro" id="IPR041115">
    <property type="entry name" value="SLATT_5"/>
</dbReference>
<feature type="transmembrane region" description="Helical" evidence="1">
    <location>
        <begin position="36"/>
        <end position="57"/>
    </location>
</feature>
<keyword evidence="1" id="KW-0472">Membrane</keyword>
<gene>
    <name evidence="3" type="ORF">GCM10022222_75940</name>
</gene>
<feature type="domain" description="SMODS and SLOG-associating 2TM effector" evidence="2">
    <location>
        <begin position="6"/>
        <end position="202"/>
    </location>
</feature>
<feature type="transmembrane region" description="Helical" evidence="1">
    <location>
        <begin position="183"/>
        <end position="207"/>
    </location>
</feature>
<proteinExistence type="predicted"/>